<dbReference type="EMBL" id="CH476619">
    <property type="protein sequence ID" value="EEP82885.1"/>
    <property type="molecule type" value="Genomic_DNA"/>
</dbReference>
<dbReference type="KEGG" id="ure:UREG_07750"/>
<organism evidence="2 3">
    <name type="scientific">Uncinocarpus reesii (strain UAMH 1704)</name>
    <dbReference type="NCBI Taxonomy" id="336963"/>
    <lineage>
        <taxon>Eukaryota</taxon>
        <taxon>Fungi</taxon>
        <taxon>Dikarya</taxon>
        <taxon>Ascomycota</taxon>
        <taxon>Pezizomycotina</taxon>
        <taxon>Eurotiomycetes</taxon>
        <taxon>Eurotiomycetidae</taxon>
        <taxon>Onygenales</taxon>
        <taxon>Onygenaceae</taxon>
        <taxon>Uncinocarpus</taxon>
    </lineage>
</organism>
<dbReference type="GeneID" id="8442277"/>
<dbReference type="HOGENOM" id="CLU_1778846_0_0_1"/>
<reference evidence="3" key="1">
    <citation type="journal article" date="2009" name="Genome Res.">
        <title>Comparative genomic analyses of the human fungal pathogens Coccidioides and their relatives.</title>
        <authorList>
            <person name="Sharpton T.J."/>
            <person name="Stajich J.E."/>
            <person name="Rounsley S.D."/>
            <person name="Gardner M.J."/>
            <person name="Wortman J.R."/>
            <person name="Jordar V.S."/>
            <person name="Maiti R."/>
            <person name="Kodira C.D."/>
            <person name="Neafsey D.E."/>
            <person name="Zeng Q."/>
            <person name="Hung C.-Y."/>
            <person name="McMahan C."/>
            <person name="Muszewska A."/>
            <person name="Grynberg M."/>
            <person name="Mandel M.A."/>
            <person name="Kellner E.M."/>
            <person name="Barker B.M."/>
            <person name="Galgiani J.N."/>
            <person name="Orbach M.J."/>
            <person name="Kirkland T.N."/>
            <person name="Cole G.T."/>
            <person name="Henn M.R."/>
            <person name="Birren B.W."/>
            <person name="Taylor J.W."/>
        </authorList>
    </citation>
    <scope>NUCLEOTIDE SEQUENCE [LARGE SCALE GENOMIC DNA]</scope>
    <source>
        <strain evidence="3">UAMH 1704</strain>
    </source>
</reference>
<keyword evidence="3" id="KW-1185">Reference proteome</keyword>
<gene>
    <name evidence="2" type="ORF">UREG_07750</name>
</gene>
<evidence type="ECO:0000313" key="2">
    <source>
        <dbReference type="EMBL" id="EEP82885.1"/>
    </source>
</evidence>
<proteinExistence type="predicted"/>
<evidence type="ECO:0000256" key="1">
    <source>
        <dbReference type="SAM" id="MobiDB-lite"/>
    </source>
</evidence>
<dbReference type="RefSeq" id="XP_002582977.1">
    <property type="nucleotide sequence ID" value="XM_002582931.1"/>
</dbReference>
<dbReference type="eggNOG" id="KOG3519">
    <property type="taxonomic scope" value="Eukaryota"/>
</dbReference>
<feature type="region of interest" description="Disordered" evidence="1">
    <location>
        <begin position="15"/>
        <end position="71"/>
    </location>
</feature>
<dbReference type="InParanoid" id="C4JZZ9"/>
<accession>C4JZZ9</accession>
<protein>
    <submittedName>
        <fullName evidence="2">Uncharacterized protein</fullName>
    </submittedName>
</protein>
<dbReference type="STRING" id="336963.C4JZZ9"/>
<name>C4JZZ9_UNCRE</name>
<evidence type="ECO:0000313" key="3">
    <source>
        <dbReference type="Proteomes" id="UP000002058"/>
    </source>
</evidence>
<dbReference type="VEuPathDB" id="FungiDB:UREG_07750"/>
<dbReference type="Proteomes" id="UP000002058">
    <property type="component" value="Unassembled WGS sequence"/>
</dbReference>
<dbReference type="AlphaFoldDB" id="C4JZZ9"/>
<sequence>MPVQEADHNYDSLNQHLHPFYQPAPTAQQFPSQHRFGDDADDVASHLHPQSMSSPHLPLLPATTYSPPRAARQNQLSLTTNLVDQGLSLSNDAHDELSPDPREFYLQYRDPFGSDGAGPDGPRPDHRLILEAIFRSIQRLARLPTL</sequence>